<evidence type="ECO:0000313" key="1">
    <source>
        <dbReference type="EMBL" id="PRW57462.1"/>
    </source>
</evidence>
<reference evidence="1 2" key="1">
    <citation type="journal article" date="2018" name="Plant J.">
        <title>Genome sequences of Chlorella sorokiniana UTEX 1602 and Micractinium conductrix SAG 241.80: implications to maltose excretion by a green alga.</title>
        <authorList>
            <person name="Arriola M.B."/>
            <person name="Velmurugan N."/>
            <person name="Zhang Y."/>
            <person name="Plunkett M.H."/>
            <person name="Hondzo H."/>
            <person name="Barney B.M."/>
        </authorList>
    </citation>
    <scope>NUCLEOTIDE SEQUENCE [LARGE SCALE GENOMIC DNA]</scope>
    <source>
        <strain evidence="2">UTEX 1602</strain>
    </source>
</reference>
<dbReference type="Proteomes" id="UP000239899">
    <property type="component" value="Unassembled WGS sequence"/>
</dbReference>
<organism evidence="1 2">
    <name type="scientific">Chlorella sorokiniana</name>
    <name type="common">Freshwater green alga</name>
    <dbReference type="NCBI Taxonomy" id="3076"/>
    <lineage>
        <taxon>Eukaryota</taxon>
        <taxon>Viridiplantae</taxon>
        <taxon>Chlorophyta</taxon>
        <taxon>core chlorophytes</taxon>
        <taxon>Trebouxiophyceae</taxon>
        <taxon>Chlorellales</taxon>
        <taxon>Chlorellaceae</taxon>
        <taxon>Chlorella clade</taxon>
        <taxon>Chlorella</taxon>
    </lineage>
</organism>
<keyword evidence="2" id="KW-1185">Reference proteome</keyword>
<sequence>MAVADGRRHVLISDERLSAFAAKSQGVVLLRDWALESVFRSQPPLPLPPPLLRQFAAVLPTSTQRHALVKSMRAWRRGIPTLVLTNATGQDLAAAAQEGRAWNETWRTYADFPASITGKPHDPRAAIGPLRALEVLGARSPPSAESPAAFSWLIYGDDDVAFFWPGLLEMLAGLNPEDPYFLSDNLWSWWPYGIEPPKQFPPRADQPRCLPCTFNDTGFGITDPGFELRHRNAFIFDAGRIPWQESPDLAGALRPLPVHIEAPRAWATLADGVALRGQQALRDALAPRPYPVPSFHTLAHCRCCLTSSRVGRRFRARPLNLFLALLFEQIPAAAALAGLPPIMLDRYDLHHGHLFFAPACRQLGILFHAKEYPAAHMDSFPVHLGNCQSGSSLDFDEEAMRWRNLLWLNGQLVALDMAAPALQPLLMPGLELPRTVLEHDLGQPLADLNWFAELRNRRSAERLFNYGDSFPVTALAAEARSEGHLETVAFLGVNGCCKSSIADMLVGGMMPTDDTEDGEIGAGQGPAISRLQLELAGDQAVEEALAEGKFRLARNPEPRGHPGHLAAAAAAFKGYYKNERSDFGDPSYLLSLGSSTGSTTQFDVRISHDEVPALLIMPRHPDRLNNMLEGFLGNMMQSVSAVVEDGRKEEDALCDDDFTQNAALFKLLSGIDVKEACECAESVSAVLQGLEADNKLQGGLLRAHLVAMKEALVPLLLEGAQENLSSDIWFLRENIGDPVGALLRAAAMQLPELPDDLDEDEGRTLQGLLIEYVHATVPAPGLGSVMLIDKPGLNDARSMVKYNIAASLVEANHLILVTGKGLVEDDNLVRYLVRVSTWTTAQLAANEPRSTLTVLRYFEKASPNVVLRKLFCGDLDLEAKISFKKSRSALLQTLKEGPALPTMPRPDRLARIERFLDKNCSYISLYPATFLSIALELASDVCRELLAKNVHLHDGYNPQAVVLELAEKTRMQELLMRLGKLSSFRDLQTIDRLKAEVATTLGAITLG</sequence>
<accession>A0A2P6TTR8</accession>
<dbReference type="AlphaFoldDB" id="A0A2P6TTR8"/>
<dbReference type="PANTHER" id="PTHR35759:SF1">
    <property type="entry name" value="OS07G0673000 PROTEIN"/>
    <property type="match status" value="1"/>
</dbReference>
<name>A0A2P6TTR8_CHLSO</name>
<protein>
    <submittedName>
        <fullName evidence="1">Uncharacterized protein</fullName>
    </submittedName>
</protein>
<gene>
    <name evidence="1" type="ORF">C2E21_3958</name>
</gene>
<evidence type="ECO:0000313" key="2">
    <source>
        <dbReference type="Proteomes" id="UP000239899"/>
    </source>
</evidence>
<dbReference type="STRING" id="3076.A0A2P6TTR8"/>
<dbReference type="OrthoDB" id="407127at2759"/>
<comment type="caution">
    <text evidence="1">The sequence shown here is derived from an EMBL/GenBank/DDBJ whole genome shotgun (WGS) entry which is preliminary data.</text>
</comment>
<dbReference type="PANTHER" id="PTHR35759">
    <property type="entry name" value="BNAA09G03860D PROTEIN"/>
    <property type="match status" value="1"/>
</dbReference>
<proteinExistence type="predicted"/>
<dbReference type="EMBL" id="LHPG02000007">
    <property type="protein sequence ID" value="PRW57462.1"/>
    <property type="molecule type" value="Genomic_DNA"/>
</dbReference>